<comment type="caution">
    <text evidence="1">The sequence shown here is derived from an EMBL/GenBank/DDBJ whole genome shotgun (WGS) entry which is preliminary data.</text>
</comment>
<accession>A0A6V7HE24</accession>
<feature type="non-terminal residue" evidence="1">
    <location>
        <position position="1"/>
    </location>
</feature>
<proteinExistence type="predicted"/>
<organism evidence="1 2">
    <name type="scientific">Heterotrigona itama</name>
    <dbReference type="NCBI Taxonomy" id="395501"/>
    <lineage>
        <taxon>Eukaryota</taxon>
        <taxon>Metazoa</taxon>
        <taxon>Ecdysozoa</taxon>
        <taxon>Arthropoda</taxon>
        <taxon>Hexapoda</taxon>
        <taxon>Insecta</taxon>
        <taxon>Pterygota</taxon>
        <taxon>Neoptera</taxon>
        <taxon>Endopterygota</taxon>
        <taxon>Hymenoptera</taxon>
        <taxon>Apocrita</taxon>
        <taxon>Aculeata</taxon>
        <taxon>Apoidea</taxon>
        <taxon>Anthophila</taxon>
        <taxon>Apidae</taxon>
        <taxon>Heterotrigona</taxon>
    </lineage>
</organism>
<dbReference type="Proteomes" id="UP000752696">
    <property type="component" value="Unassembled WGS sequence"/>
</dbReference>
<dbReference type="EMBL" id="CAJDYZ010010622">
    <property type="protein sequence ID" value="CAD1478237.1"/>
    <property type="molecule type" value="Genomic_DNA"/>
</dbReference>
<dbReference type="AlphaFoldDB" id="A0A6V7HE24"/>
<keyword evidence="2" id="KW-1185">Reference proteome</keyword>
<reference evidence="1" key="1">
    <citation type="submission" date="2020-07" db="EMBL/GenBank/DDBJ databases">
        <authorList>
            <person name="Nazaruddin N."/>
        </authorList>
    </citation>
    <scope>NUCLEOTIDE SEQUENCE</scope>
</reference>
<evidence type="ECO:0000313" key="1">
    <source>
        <dbReference type="EMBL" id="CAD1478237.1"/>
    </source>
</evidence>
<feature type="non-terminal residue" evidence="1">
    <location>
        <position position="49"/>
    </location>
</feature>
<protein>
    <submittedName>
        <fullName evidence="1">Uncharacterized protein</fullName>
    </submittedName>
</protein>
<evidence type="ECO:0000313" key="2">
    <source>
        <dbReference type="Proteomes" id="UP000752696"/>
    </source>
</evidence>
<sequence>DYGNLELWLPCRSCNVTRQKIFSLFFTCTWPRITTEIPRQKRYDFQLEK</sequence>
<name>A0A6V7HE24_9HYME</name>
<gene>
    <name evidence="1" type="ORF">MHI_LOCUS784841</name>
</gene>